<dbReference type="AlphaFoldDB" id="D0LMX5"/>
<proteinExistence type="predicted"/>
<dbReference type="eggNOG" id="ENOG5030U8B">
    <property type="taxonomic scope" value="Bacteria"/>
</dbReference>
<feature type="region of interest" description="Disordered" evidence="1">
    <location>
        <begin position="1"/>
        <end position="23"/>
    </location>
</feature>
<keyword evidence="3" id="KW-1185">Reference proteome</keyword>
<dbReference type="OrthoDB" id="5384773at2"/>
<dbReference type="Proteomes" id="UP000001880">
    <property type="component" value="Chromosome"/>
</dbReference>
<evidence type="ECO:0000313" key="2">
    <source>
        <dbReference type="EMBL" id="ACY13346.1"/>
    </source>
</evidence>
<dbReference type="STRING" id="502025.Hoch_0718"/>
<feature type="compositionally biased region" description="Acidic residues" evidence="1">
    <location>
        <begin position="307"/>
        <end position="319"/>
    </location>
</feature>
<feature type="compositionally biased region" description="Basic and acidic residues" evidence="1">
    <location>
        <begin position="180"/>
        <end position="197"/>
    </location>
</feature>
<dbReference type="KEGG" id="hoh:Hoch_0718"/>
<feature type="region of interest" description="Disordered" evidence="1">
    <location>
        <begin position="180"/>
        <end position="210"/>
    </location>
</feature>
<feature type="region of interest" description="Disordered" evidence="1">
    <location>
        <begin position="289"/>
        <end position="319"/>
    </location>
</feature>
<name>D0LMX5_HALO1</name>
<reference evidence="2 3" key="1">
    <citation type="journal article" date="2010" name="Stand. Genomic Sci.">
        <title>Complete genome sequence of Haliangium ochraceum type strain (SMP-2).</title>
        <authorList>
            <consortium name="US DOE Joint Genome Institute (JGI-PGF)"/>
            <person name="Ivanova N."/>
            <person name="Daum C."/>
            <person name="Lang E."/>
            <person name="Abt B."/>
            <person name="Kopitz M."/>
            <person name="Saunders E."/>
            <person name="Lapidus A."/>
            <person name="Lucas S."/>
            <person name="Glavina Del Rio T."/>
            <person name="Nolan M."/>
            <person name="Tice H."/>
            <person name="Copeland A."/>
            <person name="Cheng J.F."/>
            <person name="Chen F."/>
            <person name="Bruce D."/>
            <person name="Goodwin L."/>
            <person name="Pitluck S."/>
            <person name="Mavromatis K."/>
            <person name="Pati A."/>
            <person name="Mikhailova N."/>
            <person name="Chen A."/>
            <person name="Palaniappan K."/>
            <person name="Land M."/>
            <person name="Hauser L."/>
            <person name="Chang Y.J."/>
            <person name="Jeffries C.D."/>
            <person name="Detter J.C."/>
            <person name="Brettin T."/>
            <person name="Rohde M."/>
            <person name="Goker M."/>
            <person name="Bristow J."/>
            <person name="Markowitz V."/>
            <person name="Eisen J.A."/>
            <person name="Hugenholtz P."/>
            <person name="Kyrpides N.C."/>
            <person name="Klenk H.P."/>
        </authorList>
    </citation>
    <scope>NUCLEOTIDE SEQUENCE [LARGE SCALE GENOMIC DNA]</scope>
    <source>
        <strain evidence="3">DSM 14365 / CIP 107738 / JCM 11303 / AJ 13395 / SMP-2</strain>
    </source>
</reference>
<accession>D0LMX5</accession>
<evidence type="ECO:0000256" key="1">
    <source>
        <dbReference type="SAM" id="MobiDB-lite"/>
    </source>
</evidence>
<dbReference type="EMBL" id="CP001804">
    <property type="protein sequence ID" value="ACY13346.1"/>
    <property type="molecule type" value="Genomic_DNA"/>
</dbReference>
<sequence>MSKSNSGRTGNPVGRPKKNSDRRVPYEEVDRLLVFGEVVACDDGKGVTTVYPSFREVARRYGVSHSVVTSYAQRHNCMRRREIAQARIEAKTDEKLTEMRANRFALTKDDELRIIDRYLSEFEEAVAAKRVPCDNPSDFNTMLRLKQFIQGGADSRQEVHAGFSLEALQARHRRMLRHLDEGDDAGRTSAADERDPETTPPALSSEPAPAELVAGRLDTFVSDRVSEARGNLRAFDEAARTIRTRPQETDQAPRAGHLDADAPGDFAVRGDFDAMGDFDVSGDFDASGGFDVSGDFDATDGFRTASDDDALGDDEEEGW</sequence>
<evidence type="ECO:0000313" key="3">
    <source>
        <dbReference type="Proteomes" id="UP000001880"/>
    </source>
</evidence>
<protein>
    <submittedName>
        <fullName evidence="2">Uncharacterized protein</fullName>
    </submittedName>
</protein>
<feature type="compositionally biased region" description="Low complexity" evidence="1">
    <location>
        <begin position="200"/>
        <end position="210"/>
    </location>
</feature>
<organism evidence="2 3">
    <name type="scientific">Haliangium ochraceum (strain DSM 14365 / JCM 11303 / SMP-2)</name>
    <dbReference type="NCBI Taxonomy" id="502025"/>
    <lineage>
        <taxon>Bacteria</taxon>
        <taxon>Pseudomonadati</taxon>
        <taxon>Myxococcota</taxon>
        <taxon>Polyangia</taxon>
        <taxon>Haliangiales</taxon>
        <taxon>Kofleriaceae</taxon>
        <taxon>Haliangium</taxon>
    </lineage>
</organism>
<dbReference type="HOGENOM" id="CLU_077115_0_0_7"/>
<gene>
    <name evidence="2" type="ordered locus">Hoch_0718</name>
</gene>